<dbReference type="InterPro" id="IPR000653">
    <property type="entry name" value="DegT/StrS_aminotransferase"/>
</dbReference>
<evidence type="ECO:0000256" key="3">
    <source>
        <dbReference type="PIRSR" id="PIRSR000390-1"/>
    </source>
</evidence>
<dbReference type="GO" id="GO:0000271">
    <property type="term" value="P:polysaccharide biosynthetic process"/>
    <property type="evidence" value="ECO:0007669"/>
    <property type="project" value="TreeGrafter"/>
</dbReference>
<dbReference type="KEGG" id="acy:Anacy_3519"/>
<dbReference type="eggNOG" id="COG0399">
    <property type="taxonomic scope" value="Bacteria"/>
</dbReference>
<dbReference type="HOGENOM" id="CLU_033332_6_0_3"/>
<dbReference type="OrthoDB" id="441150at2"/>
<evidence type="ECO:0000256" key="1">
    <source>
        <dbReference type="ARBA" id="ARBA00022898"/>
    </source>
</evidence>
<feature type="active site" description="Proton acceptor" evidence="3">
    <location>
        <position position="188"/>
    </location>
</feature>
<dbReference type="SUPFAM" id="SSF53383">
    <property type="entry name" value="PLP-dependent transferases"/>
    <property type="match status" value="1"/>
</dbReference>
<comment type="similarity">
    <text evidence="2 5">Belongs to the DegT/DnrJ/EryC1 family.</text>
</comment>
<dbReference type="Proteomes" id="UP000010474">
    <property type="component" value="Chromosome"/>
</dbReference>
<evidence type="ECO:0000313" key="6">
    <source>
        <dbReference type="EMBL" id="AFZ58916.1"/>
    </source>
</evidence>
<dbReference type="PIRSF" id="PIRSF000390">
    <property type="entry name" value="PLP_StrS"/>
    <property type="match status" value="1"/>
</dbReference>
<evidence type="ECO:0000256" key="5">
    <source>
        <dbReference type="RuleBase" id="RU004508"/>
    </source>
</evidence>
<sequence length="380" mass="41021">MTIKVPFVDLNLQHQPIQTQLQQAIQDVLAKGDFILGQAVSDFEEAFAAASGTEYGIGVASGTDAIALGLQACHIGAGDEVILPANTFIATLIGVVSAGATPILVDCDPQTALIDLEAASKAITPRTKAIIPVHLYGQMVSPSQLFDFADTHKVLIFEDAAQAHLAEREGYKAGSVGMAAAFSFYPSKNLGAFGDGGMVITRDADVAAKMRRLRNYGSSQKYVHLEPGTNSRLDTLQAAILHQKLPHLSGWNSDRFTIAKQYNIELESLESAGVIPMVNQSGTGHIYHLYVIKIDDSCPLERQQLQDQLTAVGIQTGIHYPIPCHLQPAFSQLGYQQGDFPQSEKLSQQILSLPMYPGLNNSQIKEVVTAIFSSFNIAKK</sequence>
<evidence type="ECO:0000256" key="2">
    <source>
        <dbReference type="ARBA" id="ARBA00037999"/>
    </source>
</evidence>
<dbReference type="RefSeq" id="WP_015215539.1">
    <property type="nucleotide sequence ID" value="NC_019771.1"/>
</dbReference>
<keyword evidence="7" id="KW-1185">Reference proteome</keyword>
<dbReference type="Gene3D" id="3.90.1150.10">
    <property type="entry name" value="Aspartate Aminotransferase, domain 1"/>
    <property type="match status" value="1"/>
</dbReference>
<reference evidence="7" key="1">
    <citation type="journal article" date="2013" name="Proc. Natl. Acad. Sci. U.S.A.">
        <title>Improving the coverage of the cyanobacterial phylum using diversity-driven genome sequencing.</title>
        <authorList>
            <person name="Shih P.M."/>
            <person name="Wu D."/>
            <person name="Latifi A."/>
            <person name="Axen S.D."/>
            <person name="Fewer D.P."/>
            <person name="Talla E."/>
            <person name="Calteau A."/>
            <person name="Cai F."/>
            <person name="Tandeau de Marsac N."/>
            <person name="Rippka R."/>
            <person name="Herdman M."/>
            <person name="Sivonen K."/>
            <person name="Coursin T."/>
            <person name="Laurent T."/>
            <person name="Goodwin L."/>
            <person name="Nolan M."/>
            <person name="Davenport K.W."/>
            <person name="Han C.S."/>
            <person name="Rubin E.M."/>
            <person name="Eisen J.A."/>
            <person name="Woyke T."/>
            <person name="Gugger M."/>
            <person name="Kerfeld C.A."/>
        </authorList>
    </citation>
    <scope>NUCLEOTIDE SEQUENCE [LARGE SCALE GENOMIC DNA]</scope>
    <source>
        <strain evidence="7">ATCC 27899 / PCC 7122</strain>
    </source>
</reference>
<dbReference type="PANTHER" id="PTHR30244">
    <property type="entry name" value="TRANSAMINASE"/>
    <property type="match status" value="1"/>
</dbReference>
<dbReference type="AlphaFoldDB" id="K9ZI91"/>
<dbReference type="Gene3D" id="3.40.640.10">
    <property type="entry name" value="Type I PLP-dependent aspartate aminotransferase-like (Major domain)"/>
    <property type="match status" value="1"/>
</dbReference>
<protein>
    <submittedName>
        <fullName evidence="6">Glutamine--scyllo-inositol transaminase</fullName>
        <ecNumber evidence="6">2.6.1.50</ecNumber>
    </submittedName>
</protein>
<dbReference type="InterPro" id="IPR015421">
    <property type="entry name" value="PyrdxlP-dep_Trfase_major"/>
</dbReference>
<proteinExistence type="inferred from homology"/>
<dbReference type="EMBL" id="CP003659">
    <property type="protein sequence ID" value="AFZ58916.1"/>
    <property type="molecule type" value="Genomic_DNA"/>
</dbReference>
<dbReference type="EC" id="2.6.1.50" evidence="6"/>
<keyword evidence="6" id="KW-0808">Transferase</keyword>
<dbReference type="GO" id="GO:0030170">
    <property type="term" value="F:pyridoxal phosphate binding"/>
    <property type="evidence" value="ECO:0007669"/>
    <property type="project" value="TreeGrafter"/>
</dbReference>
<name>K9ZI91_ANACC</name>
<gene>
    <name evidence="6" type="ordered locus">Anacy_3519</name>
</gene>
<dbReference type="InterPro" id="IPR015422">
    <property type="entry name" value="PyrdxlP-dep_Trfase_small"/>
</dbReference>
<organism evidence="6 7">
    <name type="scientific">Anabaena cylindrica (strain ATCC 27899 / PCC 7122)</name>
    <dbReference type="NCBI Taxonomy" id="272123"/>
    <lineage>
        <taxon>Bacteria</taxon>
        <taxon>Bacillati</taxon>
        <taxon>Cyanobacteriota</taxon>
        <taxon>Cyanophyceae</taxon>
        <taxon>Nostocales</taxon>
        <taxon>Nostocaceae</taxon>
        <taxon>Anabaena</taxon>
    </lineage>
</organism>
<dbReference type="Pfam" id="PF01041">
    <property type="entry name" value="DegT_DnrJ_EryC1"/>
    <property type="match status" value="1"/>
</dbReference>
<keyword evidence="1 4" id="KW-0663">Pyridoxal phosphate</keyword>
<evidence type="ECO:0000256" key="4">
    <source>
        <dbReference type="PIRSR" id="PIRSR000390-2"/>
    </source>
</evidence>
<feature type="modified residue" description="N6-(pyridoxal phosphate)lysine" evidence="4">
    <location>
        <position position="188"/>
    </location>
</feature>
<dbReference type="GO" id="GO:0047310">
    <property type="term" value="F:glutamine-scyllo-inositol transaminase activity"/>
    <property type="evidence" value="ECO:0007669"/>
    <property type="project" value="UniProtKB-EC"/>
</dbReference>
<dbReference type="PANTHER" id="PTHR30244:SF36">
    <property type="entry name" value="3-OXO-GLUCOSE-6-PHOSPHATE:GLUTAMATE AMINOTRANSFERASE"/>
    <property type="match status" value="1"/>
</dbReference>
<dbReference type="CDD" id="cd00616">
    <property type="entry name" value="AHBA_syn"/>
    <property type="match status" value="1"/>
</dbReference>
<dbReference type="PATRIC" id="fig|272123.3.peg.3825"/>
<dbReference type="InterPro" id="IPR015424">
    <property type="entry name" value="PyrdxlP-dep_Trfase"/>
</dbReference>
<dbReference type="STRING" id="272123.Anacy_3519"/>
<evidence type="ECO:0000313" key="7">
    <source>
        <dbReference type="Proteomes" id="UP000010474"/>
    </source>
</evidence>
<keyword evidence="6" id="KW-0032">Aminotransferase</keyword>
<accession>K9ZI91</accession>